<keyword evidence="3" id="KW-0503">Monooxygenase</keyword>
<sequence length="109" mass="12419">MRVVVLTWYRAGDTGTEAVREAFLGVSERLRGQPGLLSARLLLSQDEPDSLVIVSEWADMAAYKAWETEPAHRDITEPLRPYQDRQRARPFETFRVSARFASMPAPAER</sequence>
<dbReference type="SUPFAM" id="SSF54909">
    <property type="entry name" value="Dimeric alpha+beta barrel"/>
    <property type="match status" value="1"/>
</dbReference>
<dbReference type="Proteomes" id="UP001230908">
    <property type="component" value="Unassembled WGS sequence"/>
</dbReference>
<dbReference type="InterPro" id="IPR011008">
    <property type="entry name" value="Dimeric_a/b-barrel"/>
</dbReference>
<evidence type="ECO:0000259" key="2">
    <source>
        <dbReference type="PROSITE" id="PS51725"/>
    </source>
</evidence>
<evidence type="ECO:0000259" key="1">
    <source>
        <dbReference type="PROSITE" id="PS51502"/>
    </source>
</evidence>
<evidence type="ECO:0000313" key="3">
    <source>
        <dbReference type="EMBL" id="MDQ7907407.1"/>
    </source>
</evidence>
<feature type="domain" description="Stress-response A/B barrel" evidence="1">
    <location>
        <begin position="1"/>
        <end position="91"/>
    </location>
</feature>
<dbReference type="InterPro" id="IPR013097">
    <property type="entry name" value="Dabb"/>
</dbReference>
<dbReference type="InterPro" id="IPR007138">
    <property type="entry name" value="ABM_dom"/>
</dbReference>
<comment type="caution">
    <text evidence="3">The sequence shown here is derived from an EMBL/GenBank/DDBJ whole genome shotgun (WGS) entry which is preliminary data.</text>
</comment>
<dbReference type="PROSITE" id="PS51725">
    <property type="entry name" value="ABM"/>
    <property type="match status" value="1"/>
</dbReference>
<dbReference type="Gene3D" id="3.30.70.100">
    <property type="match status" value="1"/>
</dbReference>
<evidence type="ECO:0000313" key="4">
    <source>
        <dbReference type="Proteomes" id="UP001230908"/>
    </source>
</evidence>
<name>A0ABU0ZK21_9ACTN</name>
<feature type="domain" description="ABM" evidence="2">
    <location>
        <begin position="3"/>
        <end position="91"/>
    </location>
</feature>
<proteinExistence type="predicted"/>
<keyword evidence="3" id="KW-0560">Oxidoreductase</keyword>
<reference evidence="3 4" key="1">
    <citation type="submission" date="2023-08" db="EMBL/GenBank/DDBJ databases">
        <title>Phytohabitans sansha sp. nov., isolated from marine sediment.</title>
        <authorList>
            <person name="Zhao Y."/>
            <person name="Yi K."/>
        </authorList>
    </citation>
    <scope>NUCLEOTIDE SEQUENCE [LARGE SCALE GENOMIC DNA]</scope>
    <source>
        <strain evidence="3 4">ZYX-F-186</strain>
    </source>
</reference>
<dbReference type="RefSeq" id="WP_308714685.1">
    <property type="nucleotide sequence ID" value="NZ_JAVHUY010000022.1"/>
</dbReference>
<keyword evidence="4" id="KW-1185">Reference proteome</keyword>
<dbReference type="Pfam" id="PF03992">
    <property type="entry name" value="ABM"/>
    <property type="match status" value="1"/>
</dbReference>
<dbReference type="EMBL" id="JAVHUY010000022">
    <property type="protein sequence ID" value="MDQ7907407.1"/>
    <property type="molecule type" value="Genomic_DNA"/>
</dbReference>
<dbReference type="PROSITE" id="PS51502">
    <property type="entry name" value="S_R_A_B_BARREL"/>
    <property type="match status" value="1"/>
</dbReference>
<dbReference type="GO" id="GO:0004497">
    <property type="term" value="F:monooxygenase activity"/>
    <property type="evidence" value="ECO:0007669"/>
    <property type="project" value="UniProtKB-KW"/>
</dbReference>
<organism evidence="3 4">
    <name type="scientific">Phytohabitans maris</name>
    <dbReference type="NCBI Taxonomy" id="3071409"/>
    <lineage>
        <taxon>Bacteria</taxon>
        <taxon>Bacillati</taxon>
        <taxon>Actinomycetota</taxon>
        <taxon>Actinomycetes</taxon>
        <taxon>Micromonosporales</taxon>
        <taxon>Micromonosporaceae</taxon>
    </lineage>
</organism>
<accession>A0ABU0ZK21</accession>
<protein>
    <submittedName>
        <fullName evidence="3">Antibiotic biosynthesis monooxygenase family protein</fullName>
    </submittedName>
</protein>
<gene>
    <name evidence="3" type="ORF">RB614_23090</name>
</gene>